<proteinExistence type="predicted"/>
<keyword evidence="3" id="KW-1185">Reference proteome</keyword>
<protein>
    <submittedName>
        <fullName evidence="2">DNA-binding protein</fullName>
    </submittedName>
</protein>
<dbReference type="InterPro" id="IPR001387">
    <property type="entry name" value="Cro/C1-type_HTH"/>
</dbReference>
<dbReference type="STRING" id="29422.Lbru_0663"/>
<dbReference type="InterPro" id="IPR010982">
    <property type="entry name" value="Lambda_DNA-bd_dom_sf"/>
</dbReference>
<keyword evidence="1" id="KW-0472">Membrane</keyword>
<dbReference type="Proteomes" id="UP000054742">
    <property type="component" value="Unassembled WGS sequence"/>
</dbReference>
<evidence type="ECO:0000313" key="2">
    <source>
        <dbReference type="EMBL" id="KTC86722.1"/>
    </source>
</evidence>
<dbReference type="GO" id="GO:0003677">
    <property type="term" value="F:DNA binding"/>
    <property type="evidence" value="ECO:0007669"/>
    <property type="project" value="UniProtKB-KW"/>
</dbReference>
<accession>A0A0W0STL3</accession>
<evidence type="ECO:0000313" key="3">
    <source>
        <dbReference type="Proteomes" id="UP000054742"/>
    </source>
</evidence>
<dbReference type="SUPFAM" id="SSF47413">
    <property type="entry name" value="lambda repressor-like DNA-binding domains"/>
    <property type="match status" value="1"/>
</dbReference>
<reference evidence="2 3" key="1">
    <citation type="submission" date="2015-11" db="EMBL/GenBank/DDBJ databases">
        <title>Genomic analysis of 38 Legionella species identifies large and diverse effector repertoires.</title>
        <authorList>
            <person name="Burstein D."/>
            <person name="Amaro F."/>
            <person name="Zusman T."/>
            <person name="Lifshitz Z."/>
            <person name="Cohen O."/>
            <person name="Gilbert J.A."/>
            <person name="Pupko T."/>
            <person name="Shuman H.A."/>
            <person name="Segal G."/>
        </authorList>
    </citation>
    <scope>NUCLEOTIDE SEQUENCE [LARGE SCALE GENOMIC DNA]</scope>
    <source>
        <strain evidence="2 3">ATCC 43878</strain>
    </source>
</reference>
<keyword evidence="1" id="KW-0812">Transmembrane</keyword>
<dbReference type="PANTHER" id="PTHR34475">
    <property type="match status" value="1"/>
</dbReference>
<dbReference type="Pfam" id="PF13413">
    <property type="entry name" value="HTH_25"/>
    <property type="match status" value="1"/>
</dbReference>
<dbReference type="Gene3D" id="1.10.260.40">
    <property type="entry name" value="lambda repressor-like DNA-binding domains"/>
    <property type="match status" value="1"/>
</dbReference>
<dbReference type="OrthoDB" id="9790252at2"/>
<keyword evidence="2" id="KW-0238">DNA-binding</keyword>
<feature type="transmembrane region" description="Helical" evidence="1">
    <location>
        <begin position="113"/>
        <end position="133"/>
    </location>
</feature>
<gene>
    <name evidence="2" type="ORF">Lbru_0663</name>
</gene>
<organism evidence="2 3">
    <name type="scientific">Legionella brunensis</name>
    <dbReference type="NCBI Taxonomy" id="29422"/>
    <lineage>
        <taxon>Bacteria</taxon>
        <taxon>Pseudomonadati</taxon>
        <taxon>Pseudomonadota</taxon>
        <taxon>Gammaproteobacteria</taxon>
        <taxon>Legionellales</taxon>
        <taxon>Legionellaceae</taxon>
        <taxon>Legionella</taxon>
    </lineage>
</organism>
<dbReference type="InterPro" id="IPR050400">
    <property type="entry name" value="Bact_Cytoskel_RodZ"/>
</dbReference>
<dbReference type="AlphaFoldDB" id="A0A0W0STL3"/>
<dbReference type="RefSeq" id="WP_058440748.1">
    <property type="nucleotide sequence ID" value="NZ_CAAAHU010000007.1"/>
</dbReference>
<keyword evidence="1" id="KW-1133">Transmembrane helix</keyword>
<name>A0A0W0STL3_9GAMM</name>
<dbReference type="CDD" id="cd00093">
    <property type="entry name" value="HTH_XRE"/>
    <property type="match status" value="1"/>
</dbReference>
<evidence type="ECO:0000256" key="1">
    <source>
        <dbReference type="SAM" id="Phobius"/>
    </source>
</evidence>
<dbReference type="PANTHER" id="PTHR34475:SF1">
    <property type="entry name" value="CYTOSKELETON PROTEIN RODZ"/>
    <property type="match status" value="1"/>
</dbReference>
<dbReference type="EMBL" id="LNXV01000004">
    <property type="protein sequence ID" value="KTC86722.1"/>
    <property type="molecule type" value="Genomic_DNA"/>
</dbReference>
<comment type="caution">
    <text evidence="2">The sequence shown here is derived from an EMBL/GenBank/DDBJ whole genome shotgun (WGS) entry which is preliminary data.</text>
</comment>
<sequence>MNTTVAMDEVQNDSHEKPGVQLARVREKRGYSQEYVAGKLHLRVRIIELLESDNYQQMPEPVFIKGYLRAYAKLLGISPEPLLVAFNSMHTSERKLEKALWQSKRESNKGERFVRWLTGLIAIGALVAVGVWWQKNRDTQELATTKSTPNEVTASKSDPDIRLTDLSKMQTMFSSSSSTGQLTPLETHGG</sequence>
<dbReference type="PATRIC" id="fig|29422.6.peg.692"/>